<dbReference type="OrthoDB" id="5801062at2759"/>
<evidence type="ECO:0000313" key="2">
    <source>
        <dbReference type="EMBL" id="KAF5398064.1"/>
    </source>
</evidence>
<feature type="region of interest" description="Disordered" evidence="1">
    <location>
        <begin position="304"/>
        <end position="338"/>
    </location>
</feature>
<comment type="caution">
    <text evidence="2">The sequence shown here is derived from an EMBL/GenBank/DDBJ whole genome shotgun (WGS) entry which is preliminary data.</text>
</comment>
<accession>A0A8J4WFE0</accession>
<gene>
    <name evidence="2" type="ORF">PHET_08451</name>
</gene>
<dbReference type="EMBL" id="LUCH01005448">
    <property type="protein sequence ID" value="KAF5398064.1"/>
    <property type="molecule type" value="Genomic_DNA"/>
</dbReference>
<dbReference type="GO" id="GO:0010792">
    <property type="term" value="P:DNA double-strand break processing involved in repair via single-strand annealing"/>
    <property type="evidence" value="ECO:0007669"/>
    <property type="project" value="TreeGrafter"/>
</dbReference>
<protein>
    <recommendedName>
        <fullName evidence="4">DNA endonuclease activator Ctp1 C-terminal domain-containing protein</fullName>
    </recommendedName>
</protein>
<feature type="region of interest" description="Disordered" evidence="1">
    <location>
        <begin position="217"/>
        <end position="239"/>
    </location>
</feature>
<keyword evidence="3" id="KW-1185">Reference proteome</keyword>
<feature type="non-terminal residue" evidence="2">
    <location>
        <position position="479"/>
    </location>
</feature>
<evidence type="ECO:0000256" key="1">
    <source>
        <dbReference type="SAM" id="MobiDB-lite"/>
    </source>
</evidence>
<evidence type="ECO:0000313" key="3">
    <source>
        <dbReference type="Proteomes" id="UP000748531"/>
    </source>
</evidence>
<evidence type="ECO:0008006" key="4">
    <source>
        <dbReference type="Google" id="ProtNLM"/>
    </source>
</evidence>
<organism evidence="2 3">
    <name type="scientific">Paragonimus heterotremus</name>
    <dbReference type="NCBI Taxonomy" id="100268"/>
    <lineage>
        <taxon>Eukaryota</taxon>
        <taxon>Metazoa</taxon>
        <taxon>Spiralia</taxon>
        <taxon>Lophotrochozoa</taxon>
        <taxon>Platyhelminthes</taxon>
        <taxon>Trematoda</taxon>
        <taxon>Digenea</taxon>
        <taxon>Plagiorchiida</taxon>
        <taxon>Troglotremata</taxon>
        <taxon>Troglotrematidae</taxon>
        <taxon>Paragonimus</taxon>
    </lineage>
</organism>
<sequence length="479" mass="52455">DEKPCRQTLKSVGKSSPVSPKLCTFPVVDFSPPTEHYDASSAIKNAINHLDLVTCNDTQLDSVISYNAPANADTTEYVYDQSSITLSVSACQTSKFFFRRAPVAKGRSQRVASQLLHRRLGYGLSTKRHGRLASGKGHRVINRRLQEEDCAEPNRKRNLSRFNKLDETGAELSLTSNFLESECTEIVPRSPPVNLFPTVSDISTVQLERDFAVSEKHLPSVGGSPTGRSQSLFKRPEVPPPALSSSSFAPSFKHAVSRMPPSSASLPVNDMAMQLPPSSTPHSVTNPQLLTAVSPELGHVARSTSASIPNTSGNKGNQVVCDLPMTSQPSGSKPEGSDKDELIINPNVHAVKHVGPSERSKSVRRQLTGHSCAQCEEYYESIGLTRLELGNRIQRCSRHRALHGAPPSTPKGFWEIGISDSECKENSPVKHEVSNKRYGFRRRRPLNFPVCSLSPASNQPSKEYHKLRDSSNKATNNLA</sequence>
<proteinExistence type="predicted"/>
<dbReference type="GO" id="GO:0003684">
    <property type="term" value="F:damaged DNA binding"/>
    <property type="evidence" value="ECO:0007669"/>
    <property type="project" value="TreeGrafter"/>
</dbReference>
<feature type="region of interest" description="Disordered" evidence="1">
    <location>
        <begin position="450"/>
        <end position="479"/>
    </location>
</feature>
<name>A0A8J4WFE0_9TREM</name>
<feature type="compositionally biased region" description="Polar residues" evidence="1">
    <location>
        <begin position="304"/>
        <end position="317"/>
    </location>
</feature>
<dbReference type="PANTHER" id="PTHR15107">
    <property type="entry name" value="RETINOBLASTOMA BINDING PROTEIN 8"/>
    <property type="match status" value="1"/>
</dbReference>
<dbReference type="Proteomes" id="UP000748531">
    <property type="component" value="Unassembled WGS sequence"/>
</dbReference>
<dbReference type="AlphaFoldDB" id="A0A8J4WFE0"/>
<dbReference type="InterPro" id="IPR033316">
    <property type="entry name" value="RBBP8-like"/>
</dbReference>
<reference evidence="2" key="1">
    <citation type="submission" date="2019-05" db="EMBL/GenBank/DDBJ databases">
        <title>Annotation for the trematode Paragonimus heterotremus.</title>
        <authorList>
            <person name="Choi Y.-J."/>
        </authorList>
    </citation>
    <scope>NUCLEOTIDE SEQUENCE</scope>
    <source>
        <strain evidence="2">LC</strain>
    </source>
</reference>
<feature type="compositionally biased region" description="Basic and acidic residues" evidence="1">
    <location>
        <begin position="462"/>
        <end position="471"/>
    </location>
</feature>
<dbReference type="PANTHER" id="PTHR15107:SF0">
    <property type="entry name" value="DNA ENDONUCLEASE ACTIVATOR CTP1 C-TERMINAL DOMAIN-CONTAINING PROTEIN"/>
    <property type="match status" value="1"/>
</dbReference>